<reference evidence="9 10" key="1">
    <citation type="submission" date="2019-08" db="EMBL/GenBank/DDBJ databases">
        <title>In-depth cultivation of the pig gut microbiome towards novel bacterial diversity and tailored functional studies.</title>
        <authorList>
            <person name="Wylensek D."/>
            <person name="Hitch T.C.A."/>
            <person name="Clavel T."/>
        </authorList>
    </citation>
    <scope>NUCLEOTIDE SEQUENCE [LARGE SCALE GENOMIC DNA]</scope>
    <source>
        <strain evidence="9 10">RF-GAM-744-WT-7</strain>
    </source>
</reference>
<evidence type="ECO:0000256" key="2">
    <source>
        <dbReference type="ARBA" id="ARBA00010792"/>
    </source>
</evidence>
<keyword evidence="5 7" id="KW-1133">Transmembrane helix</keyword>
<comment type="similarity">
    <text evidence="2 7">Belongs to the DedA family.</text>
</comment>
<dbReference type="PANTHER" id="PTHR30353">
    <property type="entry name" value="INNER MEMBRANE PROTEIN DEDA-RELATED"/>
    <property type="match status" value="1"/>
</dbReference>
<evidence type="ECO:0000256" key="7">
    <source>
        <dbReference type="RuleBase" id="RU367016"/>
    </source>
</evidence>
<evidence type="ECO:0000256" key="4">
    <source>
        <dbReference type="ARBA" id="ARBA00022692"/>
    </source>
</evidence>
<dbReference type="GO" id="GO:0005886">
    <property type="term" value="C:plasma membrane"/>
    <property type="evidence" value="ECO:0007669"/>
    <property type="project" value="UniProtKB-SubCell"/>
</dbReference>
<dbReference type="InterPro" id="IPR032816">
    <property type="entry name" value="VTT_dom"/>
</dbReference>
<feature type="transmembrane region" description="Helical" evidence="7">
    <location>
        <begin position="186"/>
        <end position="204"/>
    </location>
</feature>
<feature type="transmembrane region" description="Helical" evidence="7">
    <location>
        <begin position="68"/>
        <end position="93"/>
    </location>
</feature>
<keyword evidence="6 7" id="KW-0472">Membrane</keyword>
<keyword evidence="4 7" id="KW-0812">Transmembrane</keyword>
<feature type="transmembrane region" description="Helical" evidence="7">
    <location>
        <begin position="21"/>
        <end position="48"/>
    </location>
</feature>
<gene>
    <name evidence="9" type="ORF">FYJ63_10595</name>
</gene>
<organism evidence="9 10">
    <name type="scientific">Mobiluncus porci</name>
    <dbReference type="NCBI Taxonomy" id="2652278"/>
    <lineage>
        <taxon>Bacteria</taxon>
        <taxon>Bacillati</taxon>
        <taxon>Actinomycetota</taxon>
        <taxon>Actinomycetes</taxon>
        <taxon>Actinomycetales</taxon>
        <taxon>Actinomycetaceae</taxon>
        <taxon>Mobiluncus</taxon>
    </lineage>
</organism>
<evidence type="ECO:0000313" key="10">
    <source>
        <dbReference type="Proteomes" id="UP000442535"/>
    </source>
</evidence>
<keyword evidence="3 7" id="KW-1003">Cell membrane</keyword>
<sequence length="220" mass="24245">MMGAQNLIDWLRDPELLLNHLLSAYGVWMLAIIALIVFIESGVLFPVLPGDSMLFAIGLLQDRMPVSLPVICGVLIVAAICGAQVGYWFGLLFGGRFFKPEARILKTEYLDTSRLFFEKWGGPAVVLGRFIPFVRTFVPIAAGMGRYRWAQFTLWNVVGSVLWTLTFIVAGVLLGDIPLVRNNVELIAVLIIIASVLPIGIGLLKKRFSKGDDKIEAPVS</sequence>
<feature type="transmembrane region" description="Helical" evidence="7">
    <location>
        <begin position="154"/>
        <end position="174"/>
    </location>
</feature>
<comment type="subcellular location">
    <subcellularLocation>
        <location evidence="1 7">Cell membrane</location>
        <topology evidence="1 7">Multi-pass membrane protein</topology>
    </subcellularLocation>
</comment>
<dbReference type="PANTHER" id="PTHR30353:SF0">
    <property type="entry name" value="TRANSMEMBRANE PROTEIN"/>
    <property type="match status" value="1"/>
</dbReference>
<evidence type="ECO:0000256" key="5">
    <source>
        <dbReference type="ARBA" id="ARBA00022989"/>
    </source>
</evidence>
<evidence type="ECO:0000256" key="3">
    <source>
        <dbReference type="ARBA" id="ARBA00022475"/>
    </source>
</evidence>
<dbReference type="Pfam" id="PF09335">
    <property type="entry name" value="VTT_dom"/>
    <property type="match status" value="1"/>
</dbReference>
<dbReference type="AlphaFoldDB" id="A0A7K0K5B1"/>
<accession>A0A7K0K5B1</accession>
<keyword evidence="10" id="KW-1185">Reference proteome</keyword>
<evidence type="ECO:0000256" key="1">
    <source>
        <dbReference type="ARBA" id="ARBA00004651"/>
    </source>
</evidence>
<evidence type="ECO:0000256" key="6">
    <source>
        <dbReference type="ARBA" id="ARBA00023136"/>
    </source>
</evidence>
<protein>
    <submittedName>
        <fullName evidence="9">DedA family protein</fullName>
    </submittedName>
</protein>
<dbReference type="InterPro" id="IPR032818">
    <property type="entry name" value="DedA-like"/>
</dbReference>
<feature type="domain" description="VTT" evidence="8">
    <location>
        <begin position="48"/>
        <end position="172"/>
    </location>
</feature>
<evidence type="ECO:0000259" key="8">
    <source>
        <dbReference type="Pfam" id="PF09335"/>
    </source>
</evidence>
<evidence type="ECO:0000313" key="9">
    <source>
        <dbReference type="EMBL" id="MST50661.1"/>
    </source>
</evidence>
<name>A0A7K0K5B1_9ACTO</name>
<dbReference type="Proteomes" id="UP000442535">
    <property type="component" value="Unassembled WGS sequence"/>
</dbReference>
<comment type="caution">
    <text evidence="9">The sequence shown here is derived from an EMBL/GenBank/DDBJ whole genome shotgun (WGS) entry which is preliminary data.</text>
</comment>
<dbReference type="EMBL" id="VUMY01000027">
    <property type="protein sequence ID" value="MST50661.1"/>
    <property type="molecule type" value="Genomic_DNA"/>
</dbReference>
<proteinExistence type="inferred from homology"/>